<organism evidence="2 3">
    <name type="scientific">Planotetraspora thailandica</name>
    <dbReference type="NCBI Taxonomy" id="487172"/>
    <lineage>
        <taxon>Bacteria</taxon>
        <taxon>Bacillati</taxon>
        <taxon>Actinomycetota</taxon>
        <taxon>Actinomycetes</taxon>
        <taxon>Streptosporangiales</taxon>
        <taxon>Streptosporangiaceae</taxon>
        <taxon>Planotetraspora</taxon>
    </lineage>
</organism>
<dbReference type="InterPro" id="IPR004360">
    <property type="entry name" value="Glyas_Fos-R_dOase_dom"/>
</dbReference>
<proteinExistence type="predicted"/>
<gene>
    <name evidence="2" type="ORF">Pth03_57110</name>
</gene>
<keyword evidence="3" id="KW-1185">Reference proteome</keyword>
<dbReference type="Gene3D" id="3.10.180.10">
    <property type="entry name" value="2,3-Dihydroxybiphenyl 1,2-Dioxygenase, domain 1"/>
    <property type="match status" value="1"/>
</dbReference>
<dbReference type="Pfam" id="PF00903">
    <property type="entry name" value="Glyoxalase"/>
    <property type="match status" value="1"/>
</dbReference>
<evidence type="ECO:0000259" key="1">
    <source>
        <dbReference type="PROSITE" id="PS51819"/>
    </source>
</evidence>
<name>A0A8J3XW81_9ACTN</name>
<dbReference type="Proteomes" id="UP000605992">
    <property type="component" value="Unassembled WGS sequence"/>
</dbReference>
<evidence type="ECO:0000313" key="3">
    <source>
        <dbReference type="Proteomes" id="UP000605992"/>
    </source>
</evidence>
<feature type="domain" description="VOC" evidence="1">
    <location>
        <begin position="130"/>
        <end position="248"/>
    </location>
</feature>
<accession>A0A8J3XW81</accession>
<dbReference type="InterPro" id="IPR037523">
    <property type="entry name" value="VOC_core"/>
</dbReference>
<dbReference type="AlphaFoldDB" id="A0A8J3XW81"/>
<sequence>MRQDFLASLASAEGAVVPKKSVPKPLRQSRLVRWPRASPDEPIEVIEQLHLAARQLLALRRRQADEYVRERFVAWDVHHGTGISRTDDAHTDLPPCARPRDDAAEDADARSCCCFDALAAVGAVWQTAAMLDHLSIQCGDLVKSAAFYDAVLAPLGGRRIMEFGPVIGYGVDRPTFWIGQQSTGDGFRESHIAFTATDRQFVDAFFAAAIGAGAEVLHEPRVWPEYHPDYYGAFVRDPDGNNVEAVCHQSR</sequence>
<dbReference type="InterPro" id="IPR029068">
    <property type="entry name" value="Glyas_Bleomycin-R_OHBP_Dase"/>
</dbReference>
<dbReference type="PROSITE" id="PS51819">
    <property type="entry name" value="VOC"/>
    <property type="match status" value="1"/>
</dbReference>
<dbReference type="SUPFAM" id="SSF54593">
    <property type="entry name" value="Glyoxalase/Bleomycin resistance protein/Dihydroxybiphenyl dioxygenase"/>
    <property type="match status" value="1"/>
</dbReference>
<dbReference type="PANTHER" id="PTHR35006:SF2">
    <property type="entry name" value="GLYOXALASE FAMILY PROTEIN (AFU_ORTHOLOGUE AFUA_5G14830)"/>
    <property type="match status" value="1"/>
</dbReference>
<evidence type="ECO:0000313" key="2">
    <source>
        <dbReference type="EMBL" id="GII57322.1"/>
    </source>
</evidence>
<dbReference type="PANTHER" id="PTHR35006">
    <property type="entry name" value="GLYOXALASE FAMILY PROTEIN (AFU_ORTHOLOGUE AFUA_5G14830)"/>
    <property type="match status" value="1"/>
</dbReference>
<protein>
    <recommendedName>
        <fullName evidence="1">VOC domain-containing protein</fullName>
    </recommendedName>
</protein>
<comment type="caution">
    <text evidence="2">The sequence shown here is derived from an EMBL/GenBank/DDBJ whole genome shotgun (WGS) entry which is preliminary data.</text>
</comment>
<reference evidence="2" key="1">
    <citation type="submission" date="2021-01" db="EMBL/GenBank/DDBJ databases">
        <title>Whole genome shotgun sequence of Planotetraspora thailandica NBRC 104271.</title>
        <authorList>
            <person name="Komaki H."/>
            <person name="Tamura T."/>
        </authorList>
    </citation>
    <scope>NUCLEOTIDE SEQUENCE</scope>
    <source>
        <strain evidence="2">NBRC 104271</strain>
    </source>
</reference>
<dbReference type="CDD" id="cd07262">
    <property type="entry name" value="VOC_like"/>
    <property type="match status" value="1"/>
</dbReference>
<dbReference type="EMBL" id="BOOR01000050">
    <property type="protein sequence ID" value="GII57322.1"/>
    <property type="molecule type" value="Genomic_DNA"/>
</dbReference>